<name>A0ABY2QG40_9SPHN</name>
<comment type="caution">
    <text evidence="1">The sequence shown here is derived from an EMBL/GenBank/DDBJ whole genome shotgun (WGS) entry which is preliminary data.</text>
</comment>
<evidence type="ECO:0000313" key="2">
    <source>
        <dbReference type="Proteomes" id="UP000308038"/>
    </source>
</evidence>
<accession>A0ABY2QG40</accession>
<protein>
    <submittedName>
        <fullName evidence="1">Uncharacterized protein</fullName>
    </submittedName>
</protein>
<gene>
    <name evidence="1" type="ORF">E5988_11855</name>
</gene>
<sequence>MNDAEGDRCRCGHHAESAGWKTTVLDMSKPPALNQGPPHPPLCACPADKLAGLIESGQATRPISIPSGLNLIAVVTKHHLFDDLFLE</sequence>
<organism evidence="1 2">
    <name type="scientific">Sphingomonas olei</name>
    <dbReference type="NCBI Taxonomy" id="1886787"/>
    <lineage>
        <taxon>Bacteria</taxon>
        <taxon>Pseudomonadati</taxon>
        <taxon>Pseudomonadota</taxon>
        <taxon>Alphaproteobacteria</taxon>
        <taxon>Sphingomonadales</taxon>
        <taxon>Sphingomonadaceae</taxon>
        <taxon>Sphingomonas</taxon>
    </lineage>
</organism>
<evidence type="ECO:0000313" key="1">
    <source>
        <dbReference type="EMBL" id="THG39374.1"/>
    </source>
</evidence>
<reference evidence="1 2" key="1">
    <citation type="submission" date="2019-04" db="EMBL/GenBank/DDBJ databases">
        <title>Microbes associate with the intestines of laboratory mice.</title>
        <authorList>
            <person name="Navarre W."/>
            <person name="Wong E."/>
            <person name="Huang K.C."/>
            <person name="Tropini C."/>
            <person name="Ng K."/>
            <person name="Yu B."/>
        </authorList>
    </citation>
    <scope>NUCLEOTIDE SEQUENCE [LARGE SCALE GENOMIC DNA]</scope>
    <source>
        <strain evidence="1 2">NM83_B4-11</strain>
    </source>
</reference>
<proteinExistence type="predicted"/>
<dbReference type="EMBL" id="SSTI01000008">
    <property type="protein sequence ID" value="THG39374.1"/>
    <property type="molecule type" value="Genomic_DNA"/>
</dbReference>
<dbReference type="Proteomes" id="UP000308038">
    <property type="component" value="Unassembled WGS sequence"/>
</dbReference>
<dbReference type="RefSeq" id="WP_136451793.1">
    <property type="nucleotide sequence ID" value="NZ_SSTI01000008.1"/>
</dbReference>
<keyword evidence="2" id="KW-1185">Reference proteome</keyword>